<protein>
    <submittedName>
        <fullName evidence="1">Uncharacterized protein</fullName>
    </submittedName>
</protein>
<name>A0A182RJ51_ANOFN</name>
<dbReference type="PANTHER" id="PTHR20898">
    <property type="entry name" value="DAEDALUS ON 3-RELATED-RELATED"/>
    <property type="match status" value="1"/>
</dbReference>
<dbReference type="VEuPathDB" id="VectorBase:AFUN006267"/>
<evidence type="ECO:0000313" key="1">
    <source>
        <dbReference type="EnsemblMetazoa" id="AFUN006267-PA"/>
    </source>
</evidence>
<organism evidence="1">
    <name type="scientific">Anopheles funestus</name>
    <name type="common">African malaria mosquito</name>
    <dbReference type="NCBI Taxonomy" id="62324"/>
    <lineage>
        <taxon>Eukaryota</taxon>
        <taxon>Metazoa</taxon>
        <taxon>Ecdysozoa</taxon>
        <taxon>Arthropoda</taxon>
        <taxon>Hexapoda</taxon>
        <taxon>Insecta</taxon>
        <taxon>Pterygota</taxon>
        <taxon>Neoptera</taxon>
        <taxon>Endopterygota</taxon>
        <taxon>Diptera</taxon>
        <taxon>Nematocera</taxon>
        <taxon>Culicoidea</taxon>
        <taxon>Culicidae</taxon>
        <taxon>Anophelinae</taxon>
        <taxon>Anopheles</taxon>
    </lineage>
</organism>
<dbReference type="PANTHER" id="PTHR20898:SF0">
    <property type="entry name" value="DAEDALUS ON 3-RELATED"/>
    <property type="match status" value="1"/>
</dbReference>
<dbReference type="AlphaFoldDB" id="A0A182RJ51"/>
<dbReference type="VEuPathDB" id="VectorBase:AFUN2_013181"/>
<dbReference type="Pfam" id="PF06477">
    <property type="entry name" value="DUF1091"/>
    <property type="match status" value="1"/>
</dbReference>
<dbReference type="InterPro" id="IPR010512">
    <property type="entry name" value="DUF1091"/>
</dbReference>
<proteinExistence type="predicted"/>
<reference evidence="1" key="1">
    <citation type="submission" date="2020-05" db="UniProtKB">
        <authorList>
            <consortium name="EnsemblMetazoa"/>
        </authorList>
    </citation>
    <scope>IDENTIFICATION</scope>
    <source>
        <strain evidence="1">FUMOZ</strain>
    </source>
</reference>
<sequence length="129" mass="15377">MSLHVPIVLTKAYIEVETFYRLNDYQAFPVTLSAEVCAYFRNPSEDIFSRHVMSVMFETVPHFLYYCPQGNTTYNAVYWLEDKFFPKSMPAGDYRLDVRFLTEQNITLLAFQAYFSVRRRGVWRSLIEW</sequence>
<accession>A0A182RJ51</accession>
<dbReference type="EnsemblMetazoa" id="AFUN006267-RA">
    <property type="protein sequence ID" value="AFUN006267-PA"/>
    <property type="gene ID" value="AFUN006267"/>
</dbReference>